<feature type="chain" id="PRO_5029786837" evidence="1">
    <location>
        <begin position="23"/>
        <end position="363"/>
    </location>
</feature>
<keyword evidence="1" id="KW-0732">Signal</keyword>
<sequence length="363" mass="39976">MTLFLSVHFILAGLIATKSVMAYEEPLNTQIQYTSIDPKADCAEVMRSLISSVMEVATQLSTLKDTSYAMAGDMTGRLSGTHYTASELANTSSVLFPLVSSATQMELCVTEESKELVHLAILSVSEAMKSLTRSMWHMVNLGSFGDYGSPYRNIGLLLDIYHPLFQAINLVNDAVEQLGLDRSPRVTFGGHEPDGMFTRTVVMYRKLFPEKAHLDKGLLRTLLRLLPKDSSLCDFGALDGRYATWLNDTGLIKAFAIDGVRGISELTNGAVTEADLTTSNLKLWTTFDCVLSLEVAEHIPKQYEGVFLDNLGRHAQRCLIISWALPDSLGEGHVNSLAEGESHRRIVERIGLIVKGDAFHDLS</sequence>
<dbReference type="EMBL" id="JAAPAO010000592">
    <property type="protein sequence ID" value="KAF4656532.1"/>
    <property type="molecule type" value="Genomic_DNA"/>
</dbReference>
<dbReference type="Gene3D" id="3.40.50.150">
    <property type="entry name" value="Vaccinia Virus protein VP39"/>
    <property type="match status" value="1"/>
</dbReference>
<name>A0A7J6LBE0_PERCH</name>
<dbReference type="InterPro" id="IPR029063">
    <property type="entry name" value="SAM-dependent_MTases_sf"/>
</dbReference>
<evidence type="ECO:0000256" key="1">
    <source>
        <dbReference type="SAM" id="SignalP"/>
    </source>
</evidence>
<proteinExistence type="predicted"/>
<reference evidence="2 3" key="1">
    <citation type="submission" date="2020-04" db="EMBL/GenBank/DDBJ databases">
        <title>Perkinsus chesapeaki whole genome sequence.</title>
        <authorList>
            <person name="Bogema D.R."/>
        </authorList>
    </citation>
    <scope>NUCLEOTIDE SEQUENCE [LARGE SCALE GENOMIC DNA]</scope>
    <source>
        <strain evidence="2">ATCC PRA-425</strain>
    </source>
</reference>
<accession>A0A7J6LBE0</accession>
<comment type="caution">
    <text evidence="2">The sequence shown here is derived from an EMBL/GenBank/DDBJ whole genome shotgun (WGS) entry which is preliminary data.</text>
</comment>
<organism evidence="2 3">
    <name type="scientific">Perkinsus chesapeaki</name>
    <name type="common">Clam parasite</name>
    <name type="synonym">Perkinsus andrewsi</name>
    <dbReference type="NCBI Taxonomy" id="330153"/>
    <lineage>
        <taxon>Eukaryota</taxon>
        <taxon>Sar</taxon>
        <taxon>Alveolata</taxon>
        <taxon>Perkinsozoa</taxon>
        <taxon>Perkinsea</taxon>
        <taxon>Perkinsida</taxon>
        <taxon>Perkinsidae</taxon>
        <taxon>Perkinsus</taxon>
    </lineage>
</organism>
<evidence type="ECO:0000313" key="3">
    <source>
        <dbReference type="Proteomes" id="UP000591131"/>
    </source>
</evidence>
<keyword evidence="3" id="KW-1185">Reference proteome</keyword>
<dbReference type="OrthoDB" id="406773at2759"/>
<dbReference type="AlphaFoldDB" id="A0A7J6LBE0"/>
<evidence type="ECO:0000313" key="2">
    <source>
        <dbReference type="EMBL" id="KAF4656532.1"/>
    </source>
</evidence>
<feature type="signal peptide" evidence="1">
    <location>
        <begin position="1"/>
        <end position="22"/>
    </location>
</feature>
<gene>
    <name evidence="2" type="ORF">FOL47_008889</name>
</gene>
<dbReference type="SUPFAM" id="SSF53335">
    <property type="entry name" value="S-adenosyl-L-methionine-dependent methyltransferases"/>
    <property type="match status" value="1"/>
</dbReference>
<protein>
    <submittedName>
        <fullName evidence="2">Uncharacterized protein</fullName>
    </submittedName>
</protein>
<dbReference type="Proteomes" id="UP000591131">
    <property type="component" value="Unassembled WGS sequence"/>
</dbReference>